<dbReference type="Proteomes" id="UP001197247">
    <property type="component" value="Unassembled WGS sequence"/>
</dbReference>
<evidence type="ECO:0000313" key="3">
    <source>
        <dbReference type="Proteomes" id="UP001197247"/>
    </source>
</evidence>
<gene>
    <name evidence="2" type="ORF">KIH74_01540</name>
</gene>
<name>A0ABS5T937_9ACTN</name>
<reference evidence="2 3" key="1">
    <citation type="submission" date="2021-05" db="EMBL/GenBank/DDBJ databases">
        <title>Kineosporia and Streptomyces sp. nov. two new marine actinobacteria isolated from Coral.</title>
        <authorList>
            <person name="Buangrab K."/>
            <person name="Sutthacheep M."/>
            <person name="Yeemin T."/>
            <person name="Harunari E."/>
            <person name="Igarashi Y."/>
            <person name="Kanchanasin P."/>
            <person name="Tanasupawat S."/>
            <person name="Phongsopitanun W."/>
        </authorList>
    </citation>
    <scope>NUCLEOTIDE SEQUENCE [LARGE SCALE GENOMIC DNA]</scope>
    <source>
        <strain evidence="2 3">J2-2</strain>
    </source>
</reference>
<sequence>MLVVLLTAALVTACGSADWSQPRQGPARIGSLGAGFSDPATTPAPESTITPAPGSWDDVHPPEGYRVVLLTAGDDAPTRTLADAVTGWADTEQVDLRTIDATGDQDLVPRVTEAIGMRPELIVTAGNDLVDPLTLVTASHLDQQFLVVGAEIGEPTANVTAVDWTGASYRGEGLEASSVYDPATFTEERGARAVRAGAAAVLSDLTGIVIWLS</sequence>
<comment type="caution">
    <text evidence="2">The sequence shown here is derived from an EMBL/GenBank/DDBJ whole genome shotgun (WGS) entry which is preliminary data.</text>
</comment>
<keyword evidence="3" id="KW-1185">Reference proteome</keyword>
<evidence type="ECO:0000313" key="2">
    <source>
        <dbReference type="EMBL" id="MBT0767587.1"/>
    </source>
</evidence>
<dbReference type="EMBL" id="JAHBAY010000001">
    <property type="protein sequence ID" value="MBT0767587.1"/>
    <property type="molecule type" value="Genomic_DNA"/>
</dbReference>
<dbReference type="Gene3D" id="3.40.50.2300">
    <property type="match status" value="1"/>
</dbReference>
<evidence type="ECO:0008006" key="4">
    <source>
        <dbReference type="Google" id="ProtNLM"/>
    </source>
</evidence>
<organism evidence="2 3">
    <name type="scientific">Kineosporia corallincola</name>
    <dbReference type="NCBI Taxonomy" id="2835133"/>
    <lineage>
        <taxon>Bacteria</taxon>
        <taxon>Bacillati</taxon>
        <taxon>Actinomycetota</taxon>
        <taxon>Actinomycetes</taxon>
        <taxon>Kineosporiales</taxon>
        <taxon>Kineosporiaceae</taxon>
        <taxon>Kineosporia</taxon>
    </lineage>
</organism>
<accession>A0ABS5T937</accession>
<evidence type="ECO:0000256" key="1">
    <source>
        <dbReference type="SAM" id="MobiDB-lite"/>
    </source>
</evidence>
<feature type="region of interest" description="Disordered" evidence="1">
    <location>
        <begin position="16"/>
        <end position="46"/>
    </location>
</feature>
<proteinExistence type="predicted"/>
<protein>
    <recommendedName>
        <fullName evidence="4">BMP family ABC transporter substrate-binding protein</fullName>
    </recommendedName>
</protein>